<organism evidence="1 2">
    <name type="scientific">Halarsenatibacter silvermanii</name>
    <dbReference type="NCBI Taxonomy" id="321763"/>
    <lineage>
        <taxon>Bacteria</taxon>
        <taxon>Bacillati</taxon>
        <taxon>Bacillota</taxon>
        <taxon>Clostridia</taxon>
        <taxon>Halanaerobiales</taxon>
        <taxon>Halarsenatibacteraceae</taxon>
        <taxon>Halarsenatibacter</taxon>
    </lineage>
</organism>
<protein>
    <recommendedName>
        <fullName evidence="3">DUF1292 domain-containing protein</fullName>
    </recommendedName>
</protein>
<dbReference type="InterPro" id="IPR009711">
    <property type="entry name" value="UPF0473"/>
</dbReference>
<dbReference type="RefSeq" id="WP_159429795.1">
    <property type="nucleotide sequence ID" value="NZ_FNGO01000004.1"/>
</dbReference>
<dbReference type="EMBL" id="FNGO01000004">
    <property type="protein sequence ID" value="SDL43474.1"/>
    <property type="molecule type" value="Genomic_DNA"/>
</dbReference>
<dbReference type="AlphaFoldDB" id="A0A1G9K248"/>
<proteinExistence type="predicted"/>
<sequence>MEIDEGRYWYDPDNKELVIEYEEEHKRFYFQDKFNLQGEAYCILSPAEAEEGEVEEEETALIMKIIDKGDEEVLTIIDDDEEFEEVCKNYYAEEETE</sequence>
<evidence type="ECO:0008006" key="3">
    <source>
        <dbReference type="Google" id="ProtNLM"/>
    </source>
</evidence>
<evidence type="ECO:0000313" key="2">
    <source>
        <dbReference type="Proteomes" id="UP000199476"/>
    </source>
</evidence>
<dbReference type="Pfam" id="PF06949">
    <property type="entry name" value="DUF1292"/>
    <property type="match status" value="1"/>
</dbReference>
<reference evidence="1 2" key="1">
    <citation type="submission" date="2016-10" db="EMBL/GenBank/DDBJ databases">
        <authorList>
            <person name="de Groot N.N."/>
        </authorList>
    </citation>
    <scope>NUCLEOTIDE SEQUENCE [LARGE SCALE GENOMIC DNA]</scope>
    <source>
        <strain evidence="1 2">SLAS-1</strain>
    </source>
</reference>
<accession>A0A1G9K248</accession>
<keyword evidence="2" id="KW-1185">Reference proteome</keyword>
<dbReference type="OrthoDB" id="2056794at2"/>
<dbReference type="Proteomes" id="UP000199476">
    <property type="component" value="Unassembled WGS sequence"/>
</dbReference>
<gene>
    <name evidence="1" type="ORF">SAMN04488692_104145</name>
</gene>
<dbReference type="STRING" id="321763.SAMN04488692_104145"/>
<name>A0A1G9K248_9FIRM</name>
<evidence type="ECO:0000313" key="1">
    <source>
        <dbReference type="EMBL" id="SDL43474.1"/>
    </source>
</evidence>